<dbReference type="GO" id="GO:0008641">
    <property type="term" value="F:ubiquitin-like modifier activating enzyme activity"/>
    <property type="evidence" value="ECO:0007669"/>
    <property type="project" value="InterPro"/>
</dbReference>
<evidence type="ECO:0000256" key="11">
    <source>
        <dbReference type="SAM" id="Phobius"/>
    </source>
</evidence>
<dbReference type="PANTHER" id="PTHR43267">
    <property type="entry name" value="TRNA THREONYLCARBAMOYLADENOSINE DEHYDRATASE"/>
    <property type="match status" value="1"/>
</dbReference>
<evidence type="ECO:0000256" key="9">
    <source>
        <dbReference type="ARBA" id="ARBA00074884"/>
    </source>
</evidence>
<keyword evidence="8 11" id="KW-0472">Membrane</keyword>
<evidence type="ECO:0000313" key="13">
    <source>
        <dbReference type="EMBL" id="SUP76792.1"/>
    </source>
</evidence>
<dbReference type="GO" id="GO:0005524">
    <property type="term" value="F:ATP binding"/>
    <property type="evidence" value="ECO:0007669"/>
    <property type="project" value="UniProtKB-KW"/>
</dbReference>
<dbReference type="SUPFAM" id="SSF69572">
    <property type="entry name" value="Activating enzymes of the ubiquitin-like proteins"/>
    <property type="match status" value="1"/>
</dbReference>
<sequence>MDAIFPRRPTGRFCISIIFQSNEGNEFMSTAYSEAYQQRFGGIARLYGQQALMLFSQAHVCVIGIGGVGSWAAEALARTGIGAITLIDMDDVCVTNTNRQIHALRSNVGQAKTEVMAERIRAINPECRVTCIDDFITADNVAELLDNNFSYVIDAIDSVRPKAALLSYCRRYKIPVVTTGGAGGQIDPTRIEVVDLAKTIQDPLAAKLRERLKSDFNVVKNSKGKLGIDCVFSSEPLVYPQSDGSVCASRSTAEGPKKMDCTSGFGSATMVTATFGFVAVSHALKKMMAKAARQAK</sequence>
<keyword evidence="7 11" id="KW-1133">Transmembrane helix</keyword>
<evidence type="ECO:0000313" key="14">
    <source>
        <dbReference type="Proteomes" id="UP000254835"/>
    </source>
</evidence>
<name>A0A380PU68_YERFR</name>
<feature type="domain" description="THIF-type NAD/FAD binding fold" evidence="12">
    <location>
        <begin position="48"/>
        <end position="290"/>
    </location>
</feature>
<evidence type="ECO:0000256" key="7">
    <source>
        <dbReference type="ARBA" id="ARBA00022989"/>
    </source>
</evidence>
<reference evidence="13 14" key="1">
    <citation type="submission" date="2018-06" db="EMBL/GenBank/DDBJ databases">
        <authorList>
            <consortium name="Pathogen Informatics"/>
            <person name="Doyle S."/>
        </authorList>
    </citation>
    <scope>NUCLEOTIDE SEQUENCE [LARGE SCALE GENOMIC DNA]</scope>
    <source>
        <strain evidence="13 14">NCTC11470</strain>
    </source>
</reference>
<keyword evidence="13" id="KW-0808">Transferase</keyword>
<evidence type="ECO:0000259" key="12">
    <source>
        <dbReference type="Pfam" id="PF00899"/>
    </source>
</evidence>
<keyword evidence="3" id="KW-0436">Ligase</keyword>
<keyword evidence="5" id="KW-0547">Nucleotide-binding</keyword>
<dbReference type="InterPro" id="IPR035985">
    <property type="entry name" value="Ubiquitin-activating_enz"/>
</dbReference>
<evidence type="ECO:0000256" key="6">
    <source>
        <dbReference type="ARBA" id="ARBA00022840"/>
    </source>
</evidence>
<evidence type="ECO:0000256" key="5">
    <source>
        <dbReference type="ARBA" id="ARBA00022741"/>
    </source>
</evidence>
<dbReference type="InterPro" id="IPR045886">
    <property type="entry name" value="ThiF/MoeB/HesA"/>
</dbReference>
<accession>A0A380PU68</accession>
<evidence type="ECO:0000256" key="8">
    <source>
        <dbReference type="ARBA" id="ARBA00023136"/>
    </source>
</evidence>
<dbReference type="GO" id="GO:0061503">
    <property type="term" value="F:tRNA threonylcarbamoyladenosine dehydratase"/>
    <property type="evidence" value="ECO:0007669"/>
    <property type="project" value="TreeGrafter"/>
</dbReference>
<protein>
    <recommendedName>
        <fullName evidence="9">tRNA threonylcarbamoyladenosine dehydratase</fullName>
    </recommendedName>
    <alternativeName>
        <fullName evidence="10">t(6)A37 dehydratase</fullName>
    </alternativeName>
</protein>
<evidence type="ECO:0000256" key="1">
    <source>
        <dbReference type="ARBA" id="ARBA00004167"/>
    </source>
</evidence>
<evidence type="ECO:0000256" key="2">
    <source>
        <dbReference type="ARBA" id="ARBA00009919"/>
    </source>
</evidence>
<feature type="transmembrane region" description="Helical" evidence="11">
    <location>
        <begin position="265"/>
        <end position="284"/>
    </location>
</feature>
<dbReference type="PANTHER" id="PTHR43267:SF1">
    <property type="entry name" value="TRNA THREONYLCARBAMOYLADENOSINE DEHYDRATASE"/>
    <property type="match status" value="1"/>
</dbReference>
<organism evidence="13 14">
    <name type="scientific">Yersinia frederiksenii</name>
    <dbReference type="NCBI Taxonomy" id="29484"/>
    <lineage>
        <taxon>Bacteria</taxon>
        <taxon>Pseudomonadati</taxon>
        <taxon>Pseudomonadota</taxon>
        <taxon>Gammaproteobacteria</taxon>
        <taxon>Enterobacterales</taxon>
        <taxon>Yersiniaceae</taxon>
        <taxon>Yersinia</taxon>
    </lineage>
</organism>
<gene>
    <name evidence="13" type="primary">thiF_1</name>
    <name evidence="13" type="ORF">NCTC11470_01843</name>
</gene>
<proteinExistence type="inferred from homology"/>
<dbReference type="NCBIfam" id="NF011696">
    <property type="entry name" value="PRK15116.1"/>
    <property type="match status" value="1"/>
</dbReference>
<keyword evidence="4 11" id="KW-0812">Transmembrane</keyword>
<evidence type="ECO:0000256" key="4">
    <source>
        <dbReference type="ARBA" id="ARBA00022692"/>
    </source>
</evidence>
<dbReference type="AlphaFoldDB" id="A0A380PU68"/>
<dbReference type="Pfam" id="PF00899">
    <property type="entry name" value="ThiF"/>
    <property type="match status" value="1"/>
</dbReference>
<keyword evidence="6" id="KW-0067">ATP-binding</keyword>
<dbReference type="GO" id="GO:0016020">
    <property type="term" value="C:membrane"/>
    <property type="evidence" value="ECO:0007669"/>
    <property type="project" value="UniProtKB-SubCell"/>
</dbReference>
<dbReference type="EMBL" id="UHJA01000001">
    <property type="protein sequence ID" value="SUP76792.1"/>
    <property type="molecule type" value="Genomic_DNA"/>
</dbReference>
<dbReference type="GO" id="GO:0016779">
    <property type="term" value="F:nucleotidyltransferase activity"/>
    <property type="evidence" value="ECO:0007669"/>
    <property type="project" value="UniProtKB-KW"/>
</dbReference>
<dbReference type="Gene3D" id="3.40.50.720">
    <property type="entry name" value="NAD(P)-binding Rossmann-like Domain"/>
    <property type="match status" value="1"/>
</dbReference>
<dbReference type="InterPro" id="IPR000594">
    <property type="entry name" value="ThiF_NAD_FAD-bd"/>
</dbReference>
<dbReference type="GO" id="GO:0061504">
    <property type="term" value="P:cyclic threonylcarbamoyladenosine biosynthetic process"/>
    <property type="evidence" value="ECO:0007669"/>
    <property type="project" value="TreeGrafter"/>
</dbReference>
<keyword evidence="13" id="KW-0548">Nucleotidyltransferase</keyword>
<evidence type="ECO:0000256" key="10">
    <source>
        <dbReference type="ARBA" id="ARBA00083375"/>
    </source>
</evidence>
<dbReference type="CDD" id="cd00755">
    <property type="entry name" value="YgdL_like"/>
    <property type="match status" value="1"/>
</dbReference>
<evidence type="ECO:0000256" key="3">
    <source>
        <dbReference type="ARBA" id="ARBA00022598"/>
    </source>
</evidence>
<dbReference type="Proteomes" id="UP000254835">
    <property type="component" value="Unassembled WGS sequence"/>
</dbReference>
<dbReference type="FunFam" id="3.40.50.720:FF:000096">
    <property type="entry name" value="tRNA cyclic N6-threonylcarbamoyladenosine(37) synthase TcdA"/>
    <property type="match status" value="1"/>
</dbReference>
<comment type="subcellular location">
    <subcellularLocation>
        <location evidence="1">Membrane</location>
        <topology evidence="1">Single-pass membrane protein</topology>
    </subcellularLocation>
</comment>
<comment type="similarity">
    <text evidence="2">Belongs to the HesA/MoeB/ThiF family.</text>
</comment>